<feature type="region of interest" description="Disordered" evidence="1">
    <location>
        <begin position="301"/>
        <end position="330"/>
    </location>
</feature>
<proteinExistence type="predicted"/>
<evidence type="ECO:0000256" key="1">
    <source>
        <dbReference type="SAM" id="MobiDB-lite"/>
    </source>
</evidence>
<gene>
    <name evidence="3" type="ORF">BDN70DRAFT_998646</name>
</gene>
<keyword evidence="2" id="KW-0472">Membrane</keyword>
<feature type="transmembrane region" description="Helical" evidence="2">
    <location>
        <begin position="166"/>
        <end position="192"/>
    </location>
</feature>
<feature type="transmembrane region" description="Helical" evidence="2">
    <location>
        <begin position="46"/>
        <end position="63"/>
    </location>
</feature>
<sequence length="330" mass="36334">MALPPAENVGSIWAGAFFYGLYISTLFHCIRWLVFTDEGWKVRRNISKSMLIITLSIWFLSTVNKVLELGGAMQGVEPPKLTPPGTVKGLPWGTVVVCTGANITTLLADAVLIYRCWIIYEKSRLIVAFPIFFWFGGLMLTGLQAYGQIVQSALLLKDWDPVNRTAGGPGSILTPFWLCTIILNLYATSMIVRRIYLVSKASKTSASVDRLQFTMRILIESGFLYLITTVAHFVVWFTPNTYAISVISGMNLSIEGIAFNLILIRAAQGRVEEEKTNNVGPISALRFHATETSVVSIGQFPRTPVETRHGGDTATIHDTESAQYSGSSAV</sequence>
<evidence type="ECO:0000313" key="3">
    <source>
        <dbReference type="EMBL" id="KAF9471384.1"/>
    </source>
</evidence>
<feature type="transmembrane region" description="Helical" evidence="2">
    <location>
        <begin position="213"/>
        <end position="236"/>
    </location>
</feature>
<name>A0A9P6CST0_9AGAR</name>
<accession>A0A9P6CST0</accession>
<feature type="transmembrane region" description="Helical" evidence="2">
    <location>
        <begin position="12"/>
        <end position="34"/>
    </location>
</feature>
<keyword evidence="4" id="KW-1185">Reference proteome</keyword>
<evidence type="ECO:0000313" key="4">
    <source>
        <dbReference type="Proteomes" id="UP000807469"/>
    </source>
</evidence>
<feature type="transmembrane region" description="Helical" evidence="2">
    <location>
        <begin position="242"/>
        <end position="263"/>
    </location>
</feature>
<feature type="compositionally biased region" description="Polar residues" evidence="1">
    <location>
        <begin position="321"/>
        <end position="330"/>
    </location>
</feature>
<dbReference type="OrthoDB" id="3357408at2759"/>
<comment type="caution">
    <text evidence="3">The sequence shown here is derived from an EMBL/GenBank/DDBJ whole genome shotgun (WGS) entry which is preliminary data.</text>
</comment>
<feature type="transmembrane region" description="Helical" evidence="2">
    <location>
        <begin position="90"/>
        <end position="113"/>
    </location>
</feature>
<evidence type="ECO:0000256" key="2">
    <source>
        <dbReference type="SAM" id="Phobius"/>
    </source>
</evidence>
<feature type="transmembrane region" description="Helical" evidence="2">
    <location>
        <begin position="125"/>
        <end position="146"/>
    </location>
</feature>
<keyword evidence="2" id="KW-0812">Transmembrane</keyword>
<dbReference type="AlphaFoldDB" id="A0A9P6CST0"/>
<reference evidence="3" key="1">
    <citation type="submission" date="2020-11" db="EMBL/GenBank/DDBJ databases">
        <authorList>
            <consortium name="DOE Joint Genome Institute"/>
            <person name="Ahrendt S."/>
            <person name="Riley R."/>
            <person name="Andreopoulos W."/>
            <person name="Labutti K."/>
            <person name="Pangilinan J."/>
            <person name="Ruiz-Duenas F.J."/>
            <person name="Barrasa J.M."/>
            <person name="Sanchez-Garcia M."/>
            <person name="Camarero S."/>
            <person name="Miyauchi S."/>
            <person name="Serrano A."/>
            <person name="Linde D."/>
            <person name="Babiker R."/>
            <person name="Drula E."/>
            <person name="Ayuso-Fernandez I."/>
            <person name="Pacheco R."/>
            <person name="Padilla G."/>
            <person name="Ferreira P."/>
            <person name="Barriuso J."/>
            <person name="Kellner H."/>
            <person name="Castanera R."/>
            <person name="Alfaro M."/>
            <person name="Ramirez L."/>
            <person name="Pisabarro A.G."/>
            <person name="Kuo A."/>
            <person name="Tritt A."/>
            <person name="Lipzen A."/>
            <person name="He G."/>
            <person name="Yan M."/>
            <person name="Ng V."/>
            <person name="Cullen D."/>
            <person name="Martin F."/>
            <person name="Rosso M.-N."/>
            <person name="Henrissat B."/>
            <person name="Hibbett D."/>
            <person name="Martinez A.T."/>
            <person name="Grigoriev I.V."/>
        </authorList>
    </citation>
    <scope>NUCLEOTIDE SEQUENCE</scope>
    <source>
        <strain evidence="3">CIRM-BRFM 674</strain>
    </source>
</reference>
<dbReference type="Proteomes" id="UP000807469">
    <property type="component" value="Unassembled WGS sequence"/>
</dbReference>
<keyword evidence="2" id="KW-1133">Transmembrane helix</keyword>
<feature type="compositionally biased region" description="Basic and acidic residues" evidence="1">
    <location>
        <begin position="305"/>
        <end position="320"/>
    </location>
</feature>
<organism evidence="3 4">
    <name type="scientific">Pholiota conissans</name>
    <dbReference type="NCBI Taxonomy" id="109636"/>
    <lineage>
        <taxon>Eukaryota</taxon>
        <taxon>Fungi</taxon>
        <taxon>Dikarya</taxon>
        <taxon>Basidiomycota</taxon>
        <taxon>Agaricomycotina</taxon>
        <taxon>Agaricomycetes</taxon>
        <taxon>Agaricomycetidae</taxon>
        <taxon>Agaricales</taxon>
        <taxon>Agaricineae</taxon>
        <taxon>Strophariaceae</taxon>
        <taxon>Pholiota</taxon>
    </lineage>
</organism>
<dbReference type="EMBL" id="MU155697">
    <property type="protein sequence ID" value="KAF9471384.1"/>
    <property type="molecule type" value="Genomic_DNA"/>
</dbReference>
<protein>
    <submittedName>
        <fullName evidence="3">Uncharacterized protein</fullName>
    </submittedName>
</protein>